<dbReference type="EMBL" id="JAAAIN010000886">
    <property type="protein sequence ID" value="KAG0310085.1"/>
    <property type="molecule type" value="Genomic_DNA"/>
</dbReference>
<comment type="caution">
    <text evidence="2">The sequence shown here is derived from an EMBL/GenBank/DDBJ whole genome shotgun (WGS) entry which is preliminary data.</text>
</comment>
<dbReference type="AlphaFoldDB" id="A0A9P6R0R7"/>
<evidence type="ECO:0000313" key="2">
    <source>
        <dbReference type="EMBL" id="KAG0310085.1"/>
    </source>
</evidence>
<keyword evidence="3" id="KW-1185">Reference proteome</keyword>
<dbReference type="Proteomes" id="UP000823405">
    <property type="component" value="Unassembled WGS sequence"/>
</dbReference>
<feature type="compositionally biased region" description="Basic and acidic residues" evidence="1">
    <location>
        <begin position="549"/>
        <end position="562"/>
    </location>
</feature>
<proteinExistence type="predicted"/>
<evidence type="ECO:0000313" key="3">
    <source>
        <dbReference type="Proteomes" id="UP000823405"/>
    </source>
</evidence>
<gene>
    <name evidence="2" type="ORF">BGZ97_012808</name>
</gene>
<feature type="region of interest" description="Disordered" evidence="1">
    <location>
        <begin position="549"/>
        <end position="573"/>
    </location>
</feature>
<reference evidence="2" key="1">
    <citation type="journal article" date="2020" name="Fungal Divers.">
        <title>Resolving the Mortierellaceae phylogeny through synthesis of multi-gene phylogenetics and phylogenomics.</title>
        <authorList>
            <person name="Vandepol N."/>
            <person name="Liber J."/>
            <person name="Desiro A."/>
            <person name="Na H."/>
            <person name="Kennedy M."/>
            <person name="Barry K."/>
            <person name="Grigoriev I.V."/>
            <person name="Miller A.N."/>
            <person name="O'Donnell K."/>
            <person name="Stajich J.E."/>
            <person name="Bonito G."/>
        </authorList>
    </citation>
    <scope>NUCLEOTIDE SEQUENCE</scope>
    <source>
        <strain evidence="2">NVP60</strain>
    </source>
</reference>
<evidence type="ECO:0000256" key="1">
    <source>
        <dbReference type="SAM" id="MobiDB-lite"/>
    </source>
</evidence>
<accession>A0A9P6R0R7</accession>
<sequence length="634" mass="73235">MHARLMTQRKNHTNGGDVNVNVEVKGSGGRLFENIRILNIYGDMVDPKKMILDLKPCFEFLETLKIELLRPSSTTINIFAILDNGPRLKFVEIVVLRDSFVEAVQDDTTATTTIIPTPPATVPIQASVAEEPTSQQKKFYPLQHLIMHGLWIDSVATAERILKTCPDLRVIKSIKIETSNMHSNRTQWESSLMLAASKYLAELARDLCPNLTWYQSDLIYEYQLPKDIRLIELAQIFPEMRTLSMITFEDIGPIATPFRPPYLPAYETPHLSSLINTFLNRLTTLEVISRFYYEVNWTAINRILCLCPLLQHLLVPDIFIITNSISLPSNDTLEDYNNRFYPEEFPWLYDESNKKSRARERAERQHLRELILPVDRNDFNNYPQMSSGRPVPRIWPSRHTLRTLDCSLETSYGLKDFTRHIRAYRLFGHLTVFKIRCVDLKIGQIKACVPSANKKSKSTSQSASSLRRGRLNMSEIRSRYRNDLLALKGLVYLEELVVETARLPGRVVPEDFEFLRRKEPDFGFRFFPAPSISSARTTPSRNKVVEHMDENGDYDVGDHEERESEDSEDENDYGRVEAYKDVETFWPRLTIFHIGYVITHPVNDPKILVPAVEEIRPGVSFRLRLSPNSSKEFF</sequence>
<name>A0A9P6R0R7_9FUNG</name>
<protein>
    <submittedName>
        <fullName evidence="2">Uncharacterized protein</fullName>
    </submittedName>
</protein>
<dbReference type="OrthoDB" id="2397486at2759"/>
<organism evidence="2 3">
    <name type="scientific">Linnemannia gamsii</name>
    <dbReference type="NCBI Taxonomy" id="64522"/>
    <lineage>
        <taxon>Eukaryota</taxon>
        <taxon>Fungi</taxon>
        <taxon>Fungi incertae sedis</taxon>
        <taxon>Mucoromycota</taxon>
        <taxon>Mortierellomycotina</taxon>
        <taxon>Mortierellomycetes</taxon>
        <taxon>Mortierellales</taxon>
        <taxon>Mortierellaceae</taxon>
        <taxon>Linnemannia</taxon>
    </lineage>
</organism>